<dbReference type="InterPro" id="IPR012349">
    <property type="entry name" value="Split_barrel_FMN-bd"/>
</dbReference>
<evidence type="ECO:0000313" key="1">
    <source>
        <dbReference type="EMBL" id="EDQ98369.1"/>
    </source>
</evidence>
<keyword evidence="2" id="KW-1185">Reference proteome</keyword>
<dbReference type="Gene3D" id="2.30.110.10">
    <property type="entry name" value="Electron Transport, Fmn-binding Protein, Chain A"/>
    <property type="match status" value="1"/>
</dbReference>
<dbReference type="AlphaFoldDB" id="B0E461"/>
<name>B0E461_LACBS</name>
<dbReference type="EMBL" id="DS547314">
    <property type="protein sequence ID" value="EDQ98369.1"/>
    <property type="molecule type" value="Genomic_DNA"/>
</dbReference>
<reference evidence="1 2" key="1">
    <citation type="journal article" date="2008" name="Nature">
        <title>The genome of Laccaria bicolor provides insights into mycorrhizal symbiosis.</title>
        <authorList>
            <person name="Martin F."/>
            <person name="Aerts A."/>
            <person name="Ahren D."/>
            <person name="Brun A."/>
            <person name="Danchin E.G.J."/>
            <person name="Duchaussoy F."/>
            <person name="Gibon J."/>
            <person name="Kohler A."/>
            <person name="Lindquist E."/>
            <person name="Pereda V."/>
            <person name="Salamov A."/>
            <person name="Shapiro H.J."/>
            <person name="Wuyts J."/>
            <person name="Blaudez D."/>
            <person name="Buee M."/>
            <person name="Brokstein P."/>
            <person name="Canbaeck B."/>
            <person name="Cohen D."/>
            <person name="Courty P.E."/>
            <person name="Coutinho P.M."/>
            <person name="Delaruelle C."/>
            <person name="Detter J.C."/>
            <person name="Deveau A."/>
            <person name="DiFazio S."/>
            <person name="Duplessis S."/>
            <person name="Fraissinet-Tachet L."/>
            <person name="Lucic E."/>
            <person name="Frey-Klett P."/>
            <person name="Fourrey C."/>
            <person name="Feussner I."/>
            <person name="Gay G."/>
            <person name="Grimwood J."/>
            <person name="Hoegger P.J."/>
            <person name="Jain P."/>
            <person name="Kilaru S."/>
            <person name="Labbe J."/>
            <person name="Lin Y.C."/>
            <person name="Legue V."/>
            <person name="Le Tacon F."/>
            <person name="Marmeisse R."/>
            <person name="Melayah D."/>
            <person name="Montanini B."/>
            <person name="Muratet M."/>
            <person name="Nehls U."/>
            <person name="Niculita-Hirzel H."/>
            <person name="Oudot-Le Secq M.P."/>
            <person name="Peter M."/>
            <person name="Quesneville H."/>
            <person name="Rajashekar B."/>
            <person name="Reich M."/>
            <person name="Rouhier N."/>
            <person name="Schmutz J."/>
            <person name="Yin T."/>
            <person name="Chalot M."/>
            <person name="Henrissat B."/>
            <person name="Kuees U."/>
            <person name="Lucas S."/>
            <person name="Van de Peer Y."/>
            <person name="Podila G.K."/>
            <person name="Polle A."/>
            <person name="Pukkila P.J."/>
            <person name="Richardson P.M."/>
            <person name="Rouze P."/>
            <person name="Sanders I.R."/>
            <person name="Stajich J.E."/>
            <person name="Tunlid A."/>
            <person name="Tuskan G."/>
            <person name="Grigoriev I.V."/>
        </authorList>
    </citation>
    <scope>NUCLEOTIDE SEQUENCE [LARGE SCALE GENOMIC DNA]</scope>
    <source>
        <strain evidence="2">S238N-H82 / ATCC MYA-4686</strain>
    </source>
</reference>
<organism evidence="2">
    <name type="scientific">Laccaria bicolor (strain S238N-H82 / ATCC MYA-4686)</name>
    <name type="common">Bicoloured deceiver</name>
    <name type="synonym">Laccaria laccata var. bicolor</name>
    <dbReference type="NCBI Taxonomy" id="486041"/>
    <lineage>
        <taxon>Eukaryota</taxon>
        <taxon>Fungi</taxon>
        <taxon>Dikarya</taxon>
        <taxon>Basidiomycota</taxon>
        <taxon>Agaricomycotina</taxon>
        <taxon>Agaricomycetes</taxon>
        <taxon>Agaricomycetidae</taxon>
        <taxon>Agaricales</taxon>
        <taxon>Agaricineae</taxon>
        <taxon>Hydnangiaceae</taxon>
        <taxon>Laccaria</taxon>
    </lineage>
</organism>
<dbReference type="Gene3D" id="3.40.220.10">
    <property type="entry name" value="Leucine Aminopeptidase, subunit E, domain 1"/>
    <property type="match status" value="1"/>
</dbReference>
<evidence type="ECO:0000313" key="2">
    <source>
        <dbReference type="Proteomes" id="UP000001194"/>
    </source>
</evidence>
<sequence>MTQKGIDLISKLPPQTLKLQGRYTLKKGIVSNLTGITYDARYALIAVDPSKLQLEATRNFKPSIWLHVWNHRDQDSLKILENCSSKPPHRLKECERQTASPSTRNCEPVAVVTSFMQPDYSTMDPYPLIAFALRMPSRMAYLLDAAQPDQASHMVVNLLSAEQASISVKFQDRTCHPPTRLGIVGGVEQRGNDEFPARRLSVFKALHCTCHTCHTCREFAERPRWQFTVALPSTTIHELSNTTLFAGYGHIYFFLVDTQALLVESPTTEEALCYSSTLYETSKESYYSYPNLSPDSVPGIYFPGVAIFKDGLDHNRVGLSGASSRSSVLLPPTDRYLKKIS</sequence>
<accession>B0E461</accession>
<dbReference type="InterPro" id="IPR043472">
    <property type="entry name" value="Macro_dom-like"/>
</dbReference>
<dbReference type="Proteomes" id="UP000001194">
    <property type="component" value="Unassembled WGS sequence"/>
</dbReference>
<dbReference type="GeneID" id="6086635"/>
<dbReference type="OrthoDB" id="9985428at2759"/>
<protein>
    <submittedName>
        <fullName evidence="1">Predicted protein</fullName>
    </submittedName>
</protein>
<gene>
    <name evidence="1" type="ORF">LACBIDRAFT_336020</name>
</gene>
<dbReference type="InParanoid" id="B0E461"/>
<dbReference type="HOGENOM" id="CLU_813999_0_0_1"/>
<proteinExistence type="predicted"/>
<dbReference type="RefSeq" id="XP_001890979.1">
    <property type="nucleotide sequence ID" value="XM_001890944.1"/>
</dbReference>
<dbReference type="KEGG" id="lbc:LACBIDRAFT_336020"/>